<accession>A0A075AT50</accession>
<reference evidence="1 2" key="1">
    <citation type="journal article" date="2013" name="Curr. Biol.">
        <title>Shared signatures of parasitism and phylogenomics unite Cryptomycota and microsporidia.</title>
        <authorList>
            <person name="James T.Y."/>
            <person name="Pelin A."/>
            <person name="Bonen L."/>
            <person name="Ahrendt S."/>
            <person name="Sain D."/>
            <person name="Corradi N."/>
            <person name="Stajich J.E."/>
        </authorList>
    </citation>
    <scope>NUCLEOTIDE SEQUENCE [LARGE SCALE GENOMIC DNA]</scope>
    <source>
        <strain evidence="1 2">CSF55</strain>
    </source>
</reference>
<dbReference type="InterPro" id="IPR011989">
    <property type="entry name" value="ARM-like"/>
</dbReference>
<evidence type="ECO:0000313" key="2">
    <source>
        <dbReference type="Proteomes" id="UP000030755"/>
    </source>
</evidence>
<name>A0A075AT50_ROZAC</name>
<dbReference type="Gene3D" id="1.25.10.10">
    <property type="entry name" value="Leucine-rich Repeat Variant"/>
    <property type="match status" value="1"/>
</dbReference>
<organism evidence="1 2">
    <name type="scientific">Rozella allomycis (strain CSF55)</name>
    <dbReference type="NCBI Taxonomy" id="988480"/>
    <lineage>
        <taxon>Eukaryota</taxon>
        <taxon>Fungi</taxon>
        <taxon>Fungi incertae sedis</taxon>
        <taxon>Cryptomycota</taxon>
        <taxon>Cryptomycota incertae sedis</taxon>
        <taxon>Rozella</taxon>
    </lineage>
</organism>
<dbReference type="SUPFAM" id="SSF48371">
    <property type="entry name" value="ARM repeat"/>
    <property type="match status" value="2"/>
</dbReference>
<dbReference type="Proteomes" id="UP000030755">
    <property type="component" value="Unassembled WGS sequence"/>
</dbReference>
<sequence length="1674" mass="193724">MKTHQPLQFTFEKSKRSILSQWLKNVQRYFYPVIQDDKPLKASNAGSMLQFTQQSIKPFHFQINYDLSFLGDVLEGAVVNFCVQLIANTTHSNSQVRLEAVFLVYQLATILDAKLVEPADVVLSYFQNDDSNLEVGVQLLVKKVSKPFSVFAVALATGLEGLYACPESGIRVTCITAMAVLVHENEEVFVHEDQCNCVVVEYDSHVAPKDRVVLIKALGMLSHFYVDRNVHFTERLVETLMMLKNKTLSEIAALKDVLSEIFKMQKLDCFVCFANIINPHDENAYDLFTWAIECYFMVDSKKREKALNDFVFGLISLFRASHALVRYGAFLGLYTATKLIKDFLKQNVAYLPFVIVGTGDSDYLTSFLCRQILETMQQEKSLIVSVDKPKNYDERYGGRMRIKSFEELNEKQFEKIIESSPIISMNVLQKMASGMEYLSDSQQINQLKMISLWCKKLTAFEPFLMQSILPFTQVEKMKVQISALQVIQSHQQAFQSCNEEEIKLVWSHLMPLLSKSVNSELLVEILNTVKSIPFNKLTNTYCTQLLKILNKLTFHLNKSVRRTVYELIKEFKGYWKDRNLHSHAYVSLLLSLGEQDKENFNVLIDSLNDYIKLDLKFNNMKMMSDLAWKICENSEITRIVAEDELDMCDYIYDYFLPDSIENIFSNHDNYPTLKLRVEPKRKEDIGFASLLAPLFGISDPVLRMVNLGLYMIKHYFIQHKQWSFQEFSFSFLRMLVRSKAFTMPLTICWGFLENARVCLTEVFSPSLKLEAIRFIKDCLMIVPLAISNKWSELRDTFRSIILDADEMVSTEACNVYSLLFEIVPVNLMESAIQFIKNDLIIMETPVKLSIEEKNIVLKTSLKCLGRNSQKSYAMIIIQILEDYLHDQSSSVRNIAFESIINQMSLIETNYTLLWSLLPFVYDPKLKELYERKLKNEVNFLNRNSYKFDQKDLSDNLRDLILNEIYKIEGDFDLEISINETPVNTLVINPGNSTDSSHFKIPEIVTPTNLLKEMHRLAMNLKPLEKTNEVLYKMENLNVVKGPVLLAMSEFALSHFESIGSLVLDVLLTKEVDDYFLLAIKNLNENNQKSIKFLISKILSSNFENELILVIFLYEIIKRNIPEKSVDLCSKYIPMINNARFTIKKRLLSILASVQMSLIVGNEEMIKVLDSCHHFIEQVEEEEIVLKVYSSVSKIFDSIGNKHPLFTGVISRMKQDIKSHILSHRKRALAVFKIMSHLMNNEERIWASLLFLSDPEDSISKPIVNILSAKGIIKETSKLQLLFKQQINPKVIHYYHYHSWYNIKVKLVKQEKPLFVLFEDYSFSFENVNSTGVLNNLVSSNLTLTSNLLDNLINSIDEAIEKKDNDLNKYLFLISVFSNLLSCYPDPMNYVEKMIKMAVHCRTESNQIRQHLFQAMEDSFFFFNEFVDIPVLDEEQFEILEAFKSESMNATNDMVKNNKTEKMNLIIQTRKELDESIDDKAEILRKFTLLEARLTKELGSLFVLSQEKTILALEFFDQSINNDHRDIREAAVDAIISIAKTHKANPSVWKKIQSLLENYTELLYHQKQNLYYKKMDILNLVSNLLIYSTNESLCQRAVQCITDLWKDPDSQIRSFSITQIKNLGIAGVKQVLDSFDDKQPNNLVKISATLLNNHSFTEKDQLNDLLQWYFTRNKK</sequence>
<dbReference type="OMA" id="NNEERIW"/>
<dbReference type="OrthoDB" id="2100425at2759"/>
<dbReference type="EMBL" id="KE561209">
    <property type="protein sequence ID" value="EPZ31683.1"/>
    <property type="molecule type" value="Genomic_DNA"/>
</dbReference>
<dbReference type="InterPro" id="IPR016024">
    <property type="entry name" value="ARM-type_fold"/>
</dbReference>
<protein>
    <submittedName>
        <fullName evidence="1">Uncharacterized protein</fullName>
    </submittedName>
</protein>
<gene>
    <name evidence="1" type="ORF">O9G_000162</name>
</gene>
<dbReference type="HOGENOM" id="CLU_241696_0_0_1"/>
<proteinExistence type="predicted"/>
<keyword evidence="2" id="KW-1185">Reference proteome</keyword>
<evidence type="ECO:0000313" key="1">
    <source>
        <dbReference type="EMBL" id="EPZ31683.1"/>
    </source>
</evidence>